<dbReference type="EMBL" id="JARQZJ010000095">
    <property type="protein sequence ID" value="KAK9885268.1"/>
    <property type="molecule type" value="Genomic_DNA"/>
</dbReference>
<dbReference type="Proteomes" id="UP001431783">
    <property type="component" value="Unassembled WGS sequence"/>
</dbReference>
<protein>
    <submittedName>
        <fullName evidence="1">Uncharacterized protein</fullName>
    </submittedName>
</protein>
<gene>
    <name evidence="1" type="ORF">WA026_010766</name>
</gene>
<proteinExistence type="predicted"/>
<reference evidence="1 2" key="1">
    <citation type="submission" date="2023-03" db="EMBL/GenBank/DDBJ databases">
        <title>Genome insight into feeding habits of ladybird beetles.</title>
        <authorList>
            <person name="Li H.-S."/>
            <person name="Huang Y.-H."/>
            <person name="Pang H."/>
        </authorList>
    </citation>
    <scope>NUCLEOTIDE SEQUENCE [LARGE SCALE GENOMIC DNA]</scope>
    <source>
        <strain evidence="1">SYSU_2023b</strain>
        <tissue evidence="1">Whole body</tissue>
    </source>
</reference>
<organism evidence="1 2">
    <name type="scientific">Henosepilachna vigintioctopunctata</name>
    <dbReference type="NCBI Taxonomy" id="420089"/>
    <lineage>
        <taxon>Eukaryota</taxon>
        <taxon>Metazoa</taxon>
        <taxon>Ecdysozoa</taxon>
        <taxon>Arthropoda</taxon>
        <taxon>Hexapoda</taxon>
        <taxon>Insecta</taxon>
        <taxon>Pterygota</taxon>
        <taxon>Neoptera</taxon>
        <taxon>Endopterygota</taxon>
        <taxon>Coleoptera</taxon>
        <taxon>Polyphaga</taxon>
        <taxon>Cucujiformia</taxon>
        <taxon>Coccinelloidea</taxon>
        <taxon>Coccinellidae</taxon>
        <taxon>Epilachninae</taxon>
        <taxon>Epilachnini</taxon>
        <taxon>Henosepilachna</taxon>
    </lineage>
</organism>
<dbReference type="AlphaFoldDB" id="A0AAW1UVW4"/>
<evidence type="ECO:0000313" key="2">
    <source>
        <dbReference type="Proteomes" id="UP001431783"/>
    </source>
</evidence>
<evidence type="ECO:0000313" key="1">
    <source>
        <dbReference type="EMBL" id="KAK9885268.1"/>
    </source>
</evidence>
<sequence>MGIATIDKRTQIVEDVARDLTSIFQPTERGNTENEANIETDEKLNEKLESSLNEVNLISIIYRGSKKAIFIGKPNVSDNEDEVS</sequence>
<keyword evidence="2" id="KW-1185">Reference proteome</keyword>
<name>A0AAW1UVW4_9CUCU</name>
<accession>A0AAW1UVW4</accession>
<comment type="caution">
    <text evidence="1">The sequence shown here is derived from an EMBL/GenBank/DDBJ whole genome shotgun (WGS) entry which is preliminary data.</text>
</comment>